<gene>
    <name evidence="1" type="ORF">NTG6680_1189</name>
</gene>
<keyword evidence="2" id="KW-1185">Reference proteome</keyword>
<accession>A0ABM8YY32</accession>
<evidence type="ECO:0000313" key="2">
    <source>
        <dbReference type="Proteomes" id="UP000839052"/>
    </source>
</evidence>
<name>A0ABM8YY32_9PROT</name>
<reference evidence="1 2" key="1">
    <citation type="submission" date="2021-10" db="EMBL/GenBank/DDBJ databases">
        <authorList>
            <person name="Koch H."/>
        </authorList>
    </citation>
    <scope>NUCLEOTIDE SEQUENCE [LARGE SCALE GENOMIC DNA]</scope>
    <source>
        <strain evidence="1">6680</strain>
    </source>
</reference>
<dbReference type="EMBL" id="OU912926">
    <property type="protein sequence ID" value="CAG9932442.1"/>
    <property type="molecule type" value="Genomic_DNA"/>
</dbReference>
<organism evidence="1 2">
    <name type="scientific">Candidatus Nitrotoga arctica</name>
    <dbReference type="NCBI Taxonomy" id="453162"/>
    <lineage>
        <taxon>Bacteria</taxon>
        <taxon>Pseudomonadati</taxon>
        <taxon>Pseudomonadota</taxon>
        <taxon>Betaproteobacteria</taxon>
        <taxon>Nitrosomonadales</taxon>
        <taxon>Gallionellaceae</taxon>
        <taxon>Candidatus Nitrotoga</taxon>
    </lineage>
</organism>
<sequence>MDKKQLPARLPSMLSYTVEPKHLRMQYVNDENPQGKFDWDVDDPFVMVIREYLRYIAYKSFR</sequence>
<dbReference type="Proteomes" id="UP000839052">
    <property type="component" value="Chromosome"/>
</dbReference>
<protein>
    <submittedName>
        <fullName evidence="1">Uncharacterized protein</fullName>
    </submittedName>
</protein>
<proteinExistence type="predicted"/>
<evidence type="ECO:0000313" key="1">
    <source>
        <dbReference type="EMBL" id="CAG9932442.1"/>
    </source>
</evidence>
<dbReference type="RefSeq" id="WP_239796375.1">
    <property type="nucleotide sequence ID" value="NZ_OU912926.1"/>
</dbReference>